<dbReference type="EMBL" id="CP065959">
    <property type="protein sequence ID" value="QQC89819.1"/>
    <property type="molecule type" value="Genomic_DNA"/>
</dbReference>
<accession>A0A7T4PGQ0</accession>
<sequence>MSETKDRAAVPLPDVQELTQPQVCGRACVWCAVALDNTTAIDLGAREVDAHGSVTRWFPRCCGPCGRRHFRDAFTAHRAGCSTCSAIPWCITGKRLFGAFVRADRPGAPR</sequence>
<name>A0A7T4PGQ0_9ACTN</name>
<organism evidence="1 2">
    <name type="scientific">Streptomyces alfalfae</name>
    <dbReference type="NCBI Taxonomy" id="1642299"/>
    <lineage>
        <taxon>Bacteria</taxon>
        <taxon>Bacillati</taxon>
        <taxon>Actinomycetota</taxon>
        <taxon>Actinomycetes</taxon>
        <taxon>Kitasatosporales</taxon>
        <taxon>Streptomycetaceae</taxon>
        <taxon>Streptomyces</taxon>
    </lineage>
</organism>
<reference evidence="1 2" key="1">
    <citation type="submission" date="2020-12" db="EMBL/GenBank/DDBJ databases">
        <title>Identification and biosynthesis of polyene macrolides produced by Streptomyces alfalfae Men-myco-93-63.</title>
        <authorList>
            <person name="Liu D."/>
            <person name="Li Y."/>
            <person name="Liu L."/>
            <person name="Han X."/>
            <person name="Shen F."/>
        </authorList>
    </citation>
    <scope>NUCLEOTIDE SEQUENCE [LARGE SCALE GENOMIC DNA]</scope>
    <source>
        <strain evidence="1 2">Men-myco-93-63</strain>
    </source>
</reference>
<dbReference type="RefSeq" id="WP_198502884.1">
    <property type="nucleotide sequence ID" value="NZ_CP065959.1"/>
</dbReference>
<evidence type="ECO:0000313" key="2">
    <source>
        <dbReference type="Proteomes" id="UP000596130"/>
    </source>
</evidence>
<protein>
    <submittedName>
        <fullName evidence="1">Uncharacterized protein</fullName>
    </submittedName>
</protein>
<dbReference type="AlphaFoldDB" id="A0A7T4PGQ0"/>
<evidence type="ECO:0000313" key="1">
    <source>
        <dbReference type="EMBL" id="QQC89819.1"/>
    </source>
</evidence>
<dbReference type="Proteomes" id="UP000596130">
    <property type="component" value="Chromosome"/>
</dbReference>
<proteinExistence type="predicted"/>
<gene>
    <name evidence="1" type="ORF">I8755_16405</name>
</gene>